<accession>A0ACB8ZD64</accession>
<evidence type="ECO:0000313" key="1">
    <source>
        <dbReference type="EMBL" id="KAI3695259.1"/>
    </source>
</evidence>
<dbReference type="Proteomes" id="UP001056120">
    <property type="component" value="Linkage Group LG26"/>
</dbReference>
<proteinExistence type="predicted"/>
<comment type="caution">
    <text evidence="1">The sequence shown here is derived from an EMBL/GenBank/DDBJ whole genome shotgun (WGS) entry which is preliminary data.</text>
</comment>
<gene>
    <name evidence="1" type="ORF">L1987_78253</name>
</gene>
<keyword evidence="2" id="KW-1185">Reference proteome</keyword>
<name>A0ACB8ZD64_9ASTR</name>
<reference evidence="1 2" key="2">
    <citation type="journal article" date="2022" name="Mol. Ecol. Resour.">
        <title>The genomes of chicory, endive, great burdock and yacon provide insights into Asteraceae paleo-polyploidization history and plant inulin production.</title>
        <authorList>
            <person name="Fan W."/>
            <person name="Wang S."/>
            <person name="Wang H."/>
            <person name="Wang A."/>
            <person name="Jiang F."/>
            <person name="Liu H."/>
            <person name="Zhao H."/>
            <person name="Xu D."/>
            <person name="Zhang Y."/>
        </authorList>
    </citation>
    <scope>NUCLEOTIDE SEQUENCE [LARGE SCALE GENOMIC DNA]</scope>
    <source>
        <strain evidence="2">cv. Yunnan</strain>
        <tissue evidence="1">Leaves</tissue>
    </source>
</reference>
<sequence length="80" mass="8948">MVLKRPHTLLEVPPLPHFPFLNSPQRLIPNPKSYIDLCICSVSTGLGLSLDNCRLASSGESSCNEPKSGFWLKQHLYNIK</sequence>
<dbReference type="EMBL" id="CM042043">
    <property type="protein sequence ID" value="KAI3695259.1"/>
    <property type="molecule type" value="Genomic_DNA"/>
</dbReference>
<reference evidence="2" key="1">
    <citation type="journal article" date="2022" name="Mol. Ecol. Resour.">
        <title>The genomes of chicory, endive, great burdock and yacon provide insights into Asteraceae palaeo-polyploidization history and plant inulin production.</title>
        <authorList>
            <person name="Fan W."/>
            <person name="Wang S."/>
            <person name="Wang H."/>
            <person name="Wang A."/>
            <person name="Jiang F."/>
            <person name="Liu H."/>
            <person name="Zhao H."/>
            <person name="Xu D."/>
            <person name="Zhang Y."/>
        </authorList>
    </citation>
    <scope>NUCLEOTIDE SEQUENCE [LARGE SCALE GENOMIC DNA]</scope>
    <source>
        <strain evidence="2">cv. Yunnan</strain>
    </source>
</reference>
<evidence type="ECO:0000313" key="2">
    <source>
        <dbReference type="Proteomes" id="UP001056120"/>
    </source>
</evidence>
<organism evidence="1 2">
    <name type="scientific">Smallanthus sonchifolius</name>
    <dbReference type="NCBI Taxonomy" id="185202"/>
    <lineage>
        <taxon>Eukaryota</taxon>
        <taxon>Viridiplantae</taxon>
        <taxon>Streptophyta</taxon>
        <taxon>Embryophyta</taxon>
        <taxon>Tracheophyta</taxon>
        <taxon>Spermatophyta</taxon>
        <taxon>Magnoliopsida</taxon>
        <taxon>eudicotyledons</taxon>
        <taxon>Gunneridae</taxon>
        <taxon>Pentapetalae</taxon>
        <taxon>asterids</taxon>
        <taxon>campanulids</taxon>
        <taxon>Asterales</taxon>
        <taxon>Asteraceae</taxon>
        <taxon>Asteroideae</taxon>
        <taxon>Heliantheae alliance</taxon>
        <taxon>Millerieae</taxon>
        <taxon>Smallanthus</taxon>
    </lineage>
</organism>
<protein>
    <submittedName>
        <fullName evidence="1">Uncharacterized protein</fullName>
    </submittedName>
</protein>